<name>A0A255YQP9_9PROT</name>
<protein>
    <submittedName>
        <fullName evidence="1">Uncharacterized protein</fullName>
    </submittedName>
</protein>
<reference evidence="1 2" key="1">
    <citation type="submission" date="2017-07" db="EMBL/GenBank/DDBJ databases">
        <title>Niveispirillum cyanobacteriorum sp. nov., isolated from cyanobacterial aggregates in a eutrophic lake.</title>
        <authorList>
            <person name="Cai H."/>
        </authorList>
    </citation>
    <scope>NUCLEOTIDE SEQUENCE [LARGE SCALE GENOMIC DNA]</scope>
    <source>
        <strain evidence="2">TH1-14</strain>
    </source>
</reference>
<keyword evidence="2" id="KW-1185">Reference proteome</keyword>
<dbReference type="Proteomes" id="UP000216998">
    <property type="component" value="Unassembled WGS sequence"/>
</dbReference>
<dbReference type="AlphaFoldDB" id="A0A255YQP9"/>
<gene>
    <name evidence="1" type="ORF">CHU95_20645</name>
</gene>
<evidence type="ECO:0000313" key="2">
    <source>
        <dbReference type="Proteomes" id="UP000216998"/>
    </source>
</evidence>
<sequence length="266" mass="28130">MNVVVMSMTNGLVSTATIDGGAHRFRATPQVVGLPEGLYLAALKPAFQVPTLVNGVSFPATQISSIPQPGTTAPIILHKGNLSPVVWLSGLDVAVITVPAGAAPLLITNYLYGPELQKSMDLEITRLDRVQKTPPVGLIVHAHIQQVGEQRFAAGEWAAADAPYWIEALWLDVTPSIGQLLQYRVPGVSTTDGAWTPAPGRIGTPGGAPLAGIAFRLLPPLAETHRVVYAARFLRHGEVTGTDGEPCRSAQAQDPLIAVRVAVVPR</sequence>
<comment type="caution">
    <text evidence="1">The sequence shown here is derived from an EMBL/GenBank/DDBJ whole genome shotgun (WGS) entry which is preliminary data.</text>
</comment>
<evidence type="ECO:0000313" key="1">
    <source>
        <dbReference type="EMBL" id="OYQ31553.1"/>
    </source>
</evidence>
<dbReference type="EMBL" id="NOXU01000032">
    <property type="protein sequence ID" value="OYQ31553.1"/>
    <property type="molecule type" value="Genomic_DNA"/>
</dbReference>
<accession>A0A255YQP9</accession>
<organism evidence="1 2">
    <name type="scientific">Niveispirillum lacus</name>
    <dbReference type="NCBI Taxonomy" id="1981099"/>
    <lineage>
        <taxon>Bacteria</taxon>
        <taxon>Pseudomonadati</taxon>
        <taxon>Pseudomonadota</taxon>
        <taxon>Alphaproteobacteria</taxon>
        <taxon>Rhodospirillales</taxon>
        <taxon>Azospirillaceae</taxon>
        <taxon>Niveispirillum</taxon>
    </lineage>
</organism>
<proteinExistence type="predicted"/>